<comment type="similarity">
    <text evidence="1">Belongs to the Clp1 family. NOL9/GRC3 subfamily.</text>
</comment>
<keyword evidence="5" id="KW-0067">ATP-binding</keyword>
<name>B8C379_THAPS</name>
<dbReference type="AlphaFoldDB" id="B8C379"/>
<evidence type="ECO:0000313" key="8">
    <source>
        <dbReference type="Proteomes" id="UP000001449"/>
    </source>
</evidence>
<evidence type="ECO:0000256" key="5">
    <source>
        <dbReference type="ARBA" id="ARBA00022840"/>
    </source>
</evidence>
<feature type="domain" description="Clp1 P-loop" evidence="6">
    <location>
        <begin position="4"/>
        <end position="141"/>
    </location>
</feature>
<dbReference type="InParanoid" id="B8C379"/>
<dbReference type="RefSeq" id="XP_002290763.1">
    <property type="nucleotide sequence ID" value="XM_002290727.1"/>
</dbReference>
<dbReference type="GO" id="GO:0051731">
    <property type="term" value="F:polynucleotide 5'-hydroxyl-kinase activity"/>
    <property type="evidence" value="ECO:0007669"/>
    <property type="project" value="InterPro"/>
</dbReference>
<evidence type="ECO:0000256" key="4">
    <source>
        <dbReference type="ARBA" id="ARBA00022777"/>
    </source>
</evidence>
<gene>
    <name evidence="7" type="ORF">THAPSDRAFT_34412</name>
</gene>
<dbReference type="Gene3D" id="3.40.50.300">
    <property type="entry name" value="P-loop containing nucleotide triphosphate hydrolases"/>
    <property type="match status" value="1"/>
</dbReference>
<reference evidence="7 8" key="1">
    <citation type="journal article" date="2004" name="Science">
        <title>The genome of the diatom Thalassiosira pseudonana: ecology, evolution, and metabolism.</title>
        <authorList>
            <person name="Armbrust E.V."/>
            <person name="Berges J.A."/>
            <person name="Bowler C."/>
            <person name="Green B.R."/>
            <person name="Martinez D."/>
            <person name="Putnam N.H."/>
            <person name="Zhou S."/>
            <person name="Allen A.E."/>
            <person name="Apt K.E."/>
            <person name="Bechner M."/>
            <person name="Brzezinski M.A."/>
            <person name="Chaal B.K."/>
            <person name="Chiovitti A."/>
            <person name="Davis A.K."/>
            <person name="Demarest M.S."/>
            <person name="Detter J.C."/>
            <person name="Glavina T."/>
            <person name="Goodstein D."/>
            <person name="Hadi M.Z."/>
            <person name="Hellsten U."/>
            <person name="Hildebrand M."/>
            <person name="Jenkins B.D."/>
            <person name="Jurka J."/>
            <person name="Kapitonov V.V."/>
            <person name="Kroger N."/>
            <person name="Lau W.W."/>
            <person name="Lane T.W."/>
            <person name="Larimer F.W."/>
            <person name="Lippmeier J.C."/>
            <person name="Lucas S."/>
            <person name="Medina M."/>
            <person name="Montsant A."/>
            <person name="Obornik M."/>
            <person name="Parker M.S."/>
            <person name="Palenik B."/>
            <person name="Pazour G.J."/>
            <person name="Richardson P.M."/>
            <person name="Rynearson T.A."/>
            <person name="Saito M.A."/>
            <person name="Schwartz D.C."/>
            <person name="Thamatrakoln K."/>
            <person name="Valentin K."/>
            <person name="Vardi A."/>
            <person name="Wilkerson F.P."/>
            <person name="Rokhsar D.S."/>
        </authorList>
    </citation>
    <scope>NUCLEOTIDE SEQUENCE [LARGE SCALE GENOMIC DNA]</scope>
    <source>
        <strain evidence="7 8">CCMP1335</strain>
    </source>
</reference>
<evidence type="ECO:0000256" key="2">
    <source>
        <dbReference type="ARBA" id="ARBA00022679"/>
    </source>
</evidence>
<dbReference type="PANTHER" id="PTHR12755">
    <property type="entry name" value="CLEAVAGE/POLYADENYLATION FACTOR IA SUBUNIT CLP1P"/>
    <property type="match status" value="1"/>
</dbReference>
<dbReference type="GO" id="GO:0005524">
    <property type="term" value="F:ATP binding"/>
    <property type="evidence" value="ECO:0007669"/>
    <property type="project" value="UniProtKB-KW"/>
</dbReference>
<dbReference type="Proteomes" id="UP000001449">
    <property type="component" value="Chromosome 5"/>
</dbReference>
<dbReference type="Pfam" id="PF16575">
    <property type="entry name" value="CLP1_P"/>
    <property type="match status" value="1"/>
</dbReference>
<evidence type="ECO:0000256" key="3">
    <source>
        <dbReference type="ARBA" id="ARBA00022741"/>
    </source>
</evidence>
<evidence type="ECO:0000256" key="1">
    <source>
        <dbReference type="ARBA" id="ARBA00011003"/>
    </source>
</evidence>
<evidence type="ECO:0000259" key="6">
    <source>
        <dbReference type="Pfam" id="PF16575"/>
    </source>
</evidence>
<dbReference type="GO" id="GO:0006396">
    <property type="term" value="P:RNA processing"/>
    <property type="evidence" value="ECO:0007669"/>
    <property type="project" value="InterPro"/>
</dbReference>
<dbReference type="GeneID" id="7448145"/>
<dbReference type="HOGENOM" id="CLU_1830478_0_0_1"/>
<dbReference type="InterPro" id="IPR045116">
    <property type="entry name" value="Clp1/Grc3"/>
</dbReference>
<dbReference type="InterPro" id="IPR027417">
    <property type="entry name" value="P-loop_NTPase"/>
</dbReference>
<protein>
    <recommendedName>
        <fullName evidence="6">Clp1 P-loop domain-containing protein</fullName>
    </recommendedName>
</protein>
<feature type="non-terminal residue" evidence="7">
    <location>
        <position position="1"/>
    </location>
</feature>
<dbReference type="STRING" id="35128.B8C379"/>
<accession>B8C379</accession>
<sequence length="141" mass="15016">LICGAKGVGKSTCLRYVTNRLLSTQLTIKCKRQVAILDVDCGQSELSPPGMMTLTILSRPLLSDPPLHMVLASYFYGDITSKADPDTFINMTTQLMRTYAKLVAGSSTACPLVVNTDGWVKGLGAEILAAVIGATNPCHVV</sequence>
<dbReference type="eggNOG" id="KOG2750">
    <property type="taxonomic scope" value="Eukaryota"/>
</dbReference>
<proteinExistence type="inferred from homology"/>
<keyword evidence="3" id="KW-0547">Nucleotide-binding</keyword>
<dbReference type="InterPro" id="IPR032319">
    <property type="entry name" value="CLP1_P"/>
</dbReference>
<dbReference type="PANTHER" id="PTHR12755:SF3">
    <property type="entry name" value="POLYNUCLEOTIDE 5'-HYDROXYL-KINASE NOL9"/>
    <property type="match status" value="1"/>
</dbReference>
<evidence type="ECO:0000313" key="7">
    <source>
        <dbReference type="EMBL" id="EED92515.1"/>
    </source>
</evidence>
<dbReference type="KEGG" id="tps:THAPSDRAFT_34412"/>
<feature type="non-terminal residue" evidence="7">
    <location>
        <position position="141"/>
    </location>
</feature>
<keyword evidence="2" id="KW-0808">Transferase</keyword>
<reference evidence="7 8" key="2">
    <citation type="journal article" date="2008" name="Nature">
        <title>The Phaeodactylum genome reveals the evolutionary history of diatom genomes.</title>
        <authorList>
            <person name="Bowler C."/>
            <person name="Allen A.E."/>
            <person name="Badger J.H."/>
            <person name="Grimwood J."/>
            <person name="Jabbari K."/>
            <person name="Kuo A."/>
            <person name="Maheswari U."/>
            <person name="Martens C."/>
            <person name="Maumus F."/>
            <person name="Otillar R.P."/>
            <person name="Rayko E."/>
            <person name="Salamov A."/>
            <person name="Vandepoele K."/>
            <person name="Beszteri B."/>
            <person name="Gruber A."/>
            <person name="Heijde M."/>
            <person name="Katinka M."/>
            <person name="Mock T."/>
            <person name="Valentin K."/>
            <person name="Verret F."/>
            <person name="Berges J.A."/>
            <person name="Brownlee C."/>
            <person name="Cadoret J.P."/>
            <person name="Chiovitti A."/>
            <person name="Choi C.J."/>
            <person name="Coesel S."/>
            <person name="De Martino A."/>
            <person name="Detter J.C."/>
            <person name="Durkin C."/>
            <person name="Falciatore A."/>
            <person name="Fournet J."/>
            <person name="Haruta M."/>
            <person name="Huysman M.J."/>
            <person name="Jenkins B.D."/>
            <person name="Jiroutova K."/>
            <person name="Jorgensen R.E."/>
            <person name="Joubert Y."/>
            <person name="Kaplan A."/>
            <person name="Kroger N."/>
            <person name="Kroth P.G."/>
            <person name="La Roche J."/>
            <person name="Lindquist E."/>
            <person name="Lommer M."/>
            <person name="Martin-Jezequel V."/>
            <person name="Lopez P.J."/>
            <person name="Lucas S."/>
            <person name="Mangogna M."/>
            <person name="McGinnis K."/>
            <person name="Medlin L.K."/>
            <person name="Montsant A."/>
            <person name="Oudot-Le Secq M.P."/>
            <person name="Napoli C."/>
            <person name="Obornik M."/>
            <person name="Parker M.S."/>
            <person name="Petit J.L."/>
            <person name="Porcel B.M."/>
            <person name="Poulsen N."/>
            <person name="Robison M."/>
            <person name="Rychlewski L."/>
            <person name="Rynearson T.A."/>
            <person name="Schmutz J."/>
            <person name="Shapiro H."/>
            <person name="Siaut M."/>
            <person name="Stanley M."/>
            <person name="Sussman M.R."/>
            <person name="Taylor A.R."/>
            <person name="Vardi A."/>
            <person name="von Dassow P."/>
            <person name="Vyverman W."/>
            <person name="Willis A."/>
            <person name="Wyrwicz L.S."/>
            <person name="Rokhsar D.S."/>
            <person name="Weissenbach J."/>
            <person name="Armbrust E.V."/>
            <person name="Green B.R."/>
            <person name="Van de Peer Y."/>
            <person name="Grigoriev I.V."/>
        </authorList>
    </citation>
    <scope>NUCLEOTIDE SEQUENCE [LARGE SCALE GENOMIC DNA]</scope>
    <source>
        <strain evidence="7 8">CCMP1335</strain>
    </source>
</reference>
<organism evidence="7 8">
    <name type="scientific">Thalassiosira pseudonana</name>
    <name type="common">Marine diatom</name>
    <name type="synonym">Cyclotella nana</name>
    <dbReference type="NCBI Taxonomy" id="35128"/>
    <lineage>
        <taxon>Eukaryota</taxon>
        <taxon>Sar</taxon>
        <taxon>Stramenopiles</taxon>
        <taxon>Ochrophyta</taxon>
        <taxon>Bacillariophyta</taxon>
        <taxon>Coscinodiscophyceae</taxon>
        <taxon>Thalassiosirophycidae</taxon>
        <taxon>Thalassiosirales</taxon>
        <taxon>Thalassiosiraceae</taxon>
        <taxon>Thalassiosira</taxon>
    </lineage>
</organism>
<keyword evidence="8" id="KW-1185">Reference proteome</keyword>
<keyword evidence="4" id="KW-0418">Kinase</keyword>
<dbReference type="PaxDb" id="35128-Thaps34412"/>
<dbReference type="EMBL" id="CM000642">
    <property type="protein sequence ID" value="EED92515.1"/>
    <property type="molecule type" value="Genomic_DNA"/>
</dbReference>